<dbReference type="Gene3D" id="3.30.2350.10">
    <property type="entry name" value="Pseudouridine synthase"/>
    <property type="match status" value="1"/>
</dbReference>
<dbReference type="CDD" id="cd02573">
    <property type="entry name" value="PseudoU_synth_EcTruB"/>
    <property type="match status" value="1"/>
</dbReference>
<name>A0ABW3HPX1_9BACL</name>
<evidence type="ECO:0000313" key="9">
    <source>
        <dbReference type="Proteomes" id="UP001596989"/>
    </source>
</evidence>
<comment type="catalytic activity">
    <reaction evidence="1 5">
        <text>uridine(55) in tRNA = pseudouridine(55) in tRNA</text>
        <dbReference type="Rhea" id="RHEA:42532"/>
        <dbReference type="Rhea" id="RHEA-COMP:10101"/>
        <dbReference type="Rhea" id="RHEA-COMP:10102"/>
        <dbReference type="ChEBI" id="CHEBI:65314"/>
        <dbReference type="ChEBI" id="CHEBI:65315"/>
        <dbReference type="EC" id="5.4.99.25"/>
    </reaction>
</comment>
<feature type="domain" description="tRNA pseudouridylate synthase B C-terminal" evidence="7">
    <location>
        <begin position="176"/>
        <end position="217"/>
    </location>
</feature>
<keyword evidence="9" id="KW-1185">Reference proteome</keyword>
<evidence type="ECO:0000256" key="3">
    <source>
        <dbReference type="ARBA" id="ARBA00022694"/>
    </source>
</evidence>
<dbReference type="InterPro" id="IPR020103">
    <property type="entry name" value="PsdUridine_synth_cat_dom_sf"/>
</dbReference>
<comment type="caution">
    <text evidence="8">The sequence shown here is derived from an EMBL/GenBank/DDBJ whole genome shotgun (WGS) entry which is preliminary data.</text>
</comment>
<dbReference type="EMBL" id="JBHTJZ010000009">
    <property type="protein sequence ID" value="MFD0959528.1"/>
    <property type="molecule type" value="Genomic_DNA"/>
</dbReference>
<dbReference type="RefSeq" id="WP_377563684.1">
    <property type="nucleotide sequence ID" value="NZ_JBHTJZ010000009.1"/>
</dbReference>
<evidence type="ECO:0000259" key="6">
    <source>
        <dbReference type="Pfam" id="PF01509"/>
    </source>
</evidence>
<dbReference type="SUPFAM" id="SSF55120">
    <property type="entry name" value="Pseudouridine synthase"/>
    <property type="match status" value="1"/>
</dbReference>
<reference evidence="9" key="1">
    <citation type="journal article" date="2019" name="Int. J. Syst. Evol. Microbiol.">
        <title>The Global Catalogue of Microorganisms (GCM) 10K type strain sequencing project: providing services to taxonomists for standard genome sequencing and annotation.</title>
        <authorList>
            <consortium name="The Broad Institute Genomics Platform"/>
            <consortium name="The Broad Institute Genome Sequencing Center for Infectious Disease"/>
            <person name="Wu L."/>
            <person name="Ma J."/>
        </authorList>
    </citation>
    <scope>NUCLEOTIDE SEQUENCE [LARGE SCALE GENOMIC DNA]</scope>
    <source>
        <strain evidence="9">CCUG 59129</strain>
    </source>
</reference>
<evidence type="ECO:0000256" key="4">
    <source>
        <dbReference type="ARBA" id="ARBA00023235"/>
    </source>
</evidence>
<evidence type="ECO:0000256" key="1">
    <source>
        <dbReference type="ARBA" id="ARBA00000385"/>
    </source>
</evidence>
<evidence type="ECO:0000313" key="8">
    <source>
        <dbReference type="EMBL" id="MFD0959528.1"/>
    </source>
</evidence>
<keyword evidence="3 5" id="KW-0819">tRNA processing</keyword>
<dbReference type="Pfam" id="PF16198">
    <property type="entry name" value="TruB_C_2"/>
    <property type="match status" value="1"/>
</dbReference>
<comment type="function">
    <text evidence="5">Responsible for synthesis of pseudouridine from uracil-55 in the psi GC loop of transfer RNAs.</text>
</comment>
<protein>
    <recommendedName>
        <fullName evidence="5">tRNA pseudouridine synthase B</fullName>
        <ecNumber evidence="5">5.4.99.25</ecNumber>
    </recommendedName>
    <alternativeName>
        <fullName evidence="5">tRNA pseudouridine(55) synthase</fullName>
        <shortName evidence="5">Psi55 synthase</shortName>
    </alternativeName>
    <alternativeName>
        <fullName evidence="5">tRNA pseudouridylate synthase</fullName>
    </alternativeName>
    <alternativeName>
        <fullName evidence="5">tRNA-uridine isomerase</fullName>
    </alternativeName>
</protein>
<dbReference type="InterPro" id="IPR002501">
    <property type="entry name" value="PsdUridine_synth_N"/>
</dbReference>
<keyword evidence="4 5" id="KW-0413">Isomerase</keyword>
<dbReference type="GO" id="GO:0160148">
    <property type="term" value="F:tRNA pseudouridine(55) synthase activity"/>
    <property type="evidence" value="ECO:0007669"/>
    <property type="project" value="UniProtKB-EC"/>
</dbReference>
<dbReference type="InterPro" id="IPR014780">
    <property type="entry name" value="tRNA_psdUridine_synth_TruB"/>
</dbReference>
<evidence type="ECO:0000259" key="7">
    <source>
        <dbReference type="Pfam" id="PF16198"/>
    </source>
</evidence>
<proteinExistence type="inferred from homology"/>
<feature type="domain" description="Pseudouridine synthase II N-terminal" evidence="6">
    <location>
        <begin position="23"/>
        <end position="175"/>
    </location>
</feature>
<dbReference type="PANTHER" id="PTHR13767">
    <property type="entry name" value="TRNA-PSEUDOURIDINE SYNTHASE"/>
    <property type="match status" value="1"/>
</dbReference>
<feature type="active site" description="Nucleophile" evidence="5">
    <location>
        <position position="38"/>
    </location>
</feature>
<dbReference type="HAMAP" id="MF_01080">
    <property type="entry name" value="TruB_bact"/>
    <property type="match status" value="1"/>
</dbReference>
<organism evidence="8 9">
    <name type="scientific">Paenibacillus chungangensis</name>
    <dbReference type="NCBI Taxonomy" id="696535"/>
    <lineage>
        <taxon>Bacteria</taxon>
        <taxon>Bacillati</taxon>
        <taxon>Bacillota</taxon>
        <taxon>Bacilli</taxon>
        <taxon>Bacillales</taxon>
        <taxon>Paenibacillaceae</taxon>
        <taxon>Paenibacillus</taxon>
    </lineage>
</organism>
<comment type="similarity">
    <text evidence="2 5">Belongs to the pseudouridine synthase TruB family. Type 1 subfamily.</text>
</comment>
<evidence type="ECO:0000256" key="5">
    <source>
        <dbReference type="HAMAP-Rule" id="MF_01080"/>
    </source>
</evidence>
<gene>
    <name evidence="5 8" type="primary">truB</name>
    <name evidence="8" type="ORF">ACFQ2I_08990</name>
</gene>
<dbReference type="InterPro" id="IPR032819">
    <property type="entry name" value="TruB_C"/>
</dbReference>
<dbReference type="NCBIfam" id="TIGR00431">
    <property type="entry name" value="TruB"/>
    <property type="match status" value="1"/>
</dbReference>
<dbReference type="Pfam" id="PF01509">
    <property type="entry name" value="TruB_N"/>
    <property type="match status" value="1"/>
</dbReference>
<dbReference type="EC" id="5.4.99.25" evidence="5"/>
<dbReference type="PANTHER" id="PTHR13767:SF2">
    <property type="entry name" value="PSEUDOURIDYLATE SYNTHASE TRUB1"/>
    <property type="match status" value="1"/>
</dbReference>
<sequence>MDGVLAVWKPEGWTSHDVVAKVRRILKMKRIGHTGTLDPMVTGVLPLCLGRATRMVEYIQERSKTYEAILRLGVATDTEDMTGNVLEEKQVSGLTEVKVREVLQQFLGEVEQIPPMYSAVKVDGKRLYELARMGQTVERKARVVHIHDISLLKTDLDKMHPEIAFTVTCSKGTYIRTLCVDIGKALNVPAVMVKLVRTMSGGLQQSDSLTIEQIEAFSNGGELNKYIIAPDQAVSHLPELTLPPQLAERATRGMKITAREIVIPEHLQDGDIIRVYDQERRFVGLFQNDQVNERISPAKIFS</sequence>
<dbReference type="Proteomes" id="UP001596989">
    <property type="component" value="Unassembled WGS sequence"/>
</dbReference>
<evidence type="ECO:0000256" key="2">
    <source>
        <dbReference type="ARBA" id="ARBA00005642"/>
    </source>
</evidence>
<accession>A0ABW3HPX1</accession>